<feature type="transmembrane region" description="Helical" evidence="1">
    <location>
        <begin position="82"/>
        <end position="101"/>
    </location>
</feature>
<dbReference type="Proteomes" id="UP000324800">
    <property type="component" value="Unassembled WGS sequence"/>
</dbReference>
<proteinExistence type="predicted"/>
<feature type="transmembrane region" description="Helical" evidence="1">
    <location>
        <begin position="142"/>
        <end position="161"/>
    </location>
</feature>
<keyword evidence="1" id="KW-1133">Transmembrane helix</keyword>
<feature type="transmembrane region" description="Helical" evidence="1">
    <location>
        <begin position="58"/>
        <end position="76"/>
    </location>
</feature>
<feature type="transmembrane region" description="Helical" evidence="1">
    <location>
        <begin position="26"/>
        <end position="46"/>
    </location>
</feature>
<reference evidence="2 3" key="1">
    <citation type="submission" date="2019-03" db="EMBL/GenBank/DDBJ databases">
        <title>Single cell metagenomics reveals metabolic interactions within the superorganism composed of flagellate Streblomastix strix and complex community of Bacteroidetes bacteria on its surface.</title>
        <authorList>
            <person name="Treitli S.C."/>
            <person name="Kolisko M."/>
            <person name="Husnik F."/>
            <person name="Keeling P."/>
            <person name="Hampl V."/>
        </authorList>
    </citation>
    <scope>NUCLEOTIDE SEQUENCE [LARGE SCALE GENOMIC DNA]</scope>
    <source>
        <strain evidence="2">ST1C</strain>
    </source>
</reference>
<evidence type="ECO:0000256" key="1">
    <source>
        <dbReference type="SAM" id="Phobius"/>
    </source>
</evidence>
<comment type="caution">
    <text evidence="2">The sequence shown here is derived from an EMBL/GenBank/DDBJ whole genome shotgun (WGS) entry which is preliminary data.</text>
</comment>
<sequence>MSLGIVLACVDTRLDSVTKSLDFIQILGYIVGMVSSDTIIGTYMALRLVMTSMTEFKAFFHSFVVLNATLIGFENFRQMINASILVISVTSMVCYSIDVAFTLDLVQLSLGATLNGLLCMHLIMAIDEPDMSVVPGANDKRVYLRWMIIFLPLLECLLLNVGRAN</sequence>
<dbReference type="EMBL" id="SNRW01000883">
    <property type="protein sequence ID" value="KAA6398782.1"/>
    <property type="molecule type" value="Genomic_DNA"/>
</dbReference>
<keyword evidence="1" id="KW-0812">Transmembrane</keyword>
<organism evidence="2 3">
    <name type="scientific">Streblomastix strix</name>
    <dbReference type="NCBI Taxonomy" id="222440"/>
    <lineage>
        <taxon>Eukaryota</taxon>
        <taxon>Metamonada</taxon>
        <taxon>Preaxostyla</taxon>
        <taxon>Oxymonadida</taxon>
        <taxon>Streblomastigidae</taxon>
        <taxon>Streblomastix</taxon>
    </lineage>
</organism>
<protein>
    <submittedName>
        <fullName evidence="2">Uncharacterized protein</fullName>
    </submittedName>
</protein>
<keyword evidence="1" id="KW-0472">Membrane</keyword>
<evidence type="ECO:0000313" key="3">
    <source>
        <dbReference type="Proteomes" id="UP000324800"/>
    </source>
</evidence>
<accession>A0A5J4WW94</accession>
<gene>
    <name evidence="2" type="ORF">EZS28_005694</name>
</gene>
<dbReference type="AlphaFoldDB" id="A0A5J4WW94"/>
<name>A0A5J4WW94_9EUKA</name>
<evidence type="ECO:0000313" key="2">
    <source>
        <dbReference type="EMBL" id="KAA6398782.1"/>
    </source>
</evidence>